<dbReference type="SUPFAM" id="SSF50621">
    <property type="entry name" value="Alanine racemase C-terminal domain-like"/>
    <property type="match status" value="1"/>
</dbReference>
<proteinExistence type="predicted"/>
<accession>K1TIF2</accession>
<dbReference type="InterPro" id="IPR009006">
    <property type="entry name" value="Ala_racemase/Decarboxylase_C"/>
</dbReference>
<reference evidence="1" key="1">
    <citation type="journal article" date="2013" name="Environ. Microbiol.">
        <title>Microbiota from the distal guts of lean and obese adolescents exhibit partial functional redundancy besides clear differences in community structure.</title>
        <authorList>
            <person name="Ferrer M."/>
            <person name="Ruiz A."/>
            <person name="Lanza F."/>
            <person name="Haange S.B."/>
            <person name="Oberbach A."/>
            <person name="Till H."/>
            <person name="Bargiela R."/>
            <person name="Campoy C."/>
            <person name="Segura M.T."/>
            <person name="Richter M."/>
            <person name="von Bergen M."/>
            <person name="Seifert J."/>
            <person name="Suarez A."/>
        </authorList>
    </citation>
    <scope>NUCLEOTIDE SEQUENCE</scope>
</reference>
<dbReference type="Gene3D" id="2.40.37.10">
    <property type="entry name" value="Lyase, Ornithine Decarboxylase, Chain A, domain 1"/>
    <property type="match status" value="1"/>
</dbReference>
<comment type="caution">
    <text evidence="1">The sequence shown here is derived from an EMBL/GenBank/DDBJ whole genome shotgun (WGS) entry which is preliminary data.</text>
</comment>
<feature type="non-terminal residue" evidence="1">
    <location>
        <position position="1"/>
    </location>
</feature>
<sequence length="42" mass="5035">YNYSMASNYNRIPRPIVIMAKDGESRIIIRRETYEDITRNDV</sequence>
<evidence type="ECO:0000313" key="1">
    <source>
        <dbReference type="EMBL" id="EKC72897.1"/>
    </source>
</evidence>
<dbReference type="EMBL" id="AJWY01004258">
    <property type="protein sequence ID" value="EKC72897.1"/>
    <property type="molecule type" value="Genomic_DNA"/>
</dbReference>
<organism evidence="1">
    <name type="scientific">human gut metagenome</name>
    <dbReference type="NCBI Taxonomy" id="408170"/>
    <lineage>
        <taxon>unclassified sequences</taxon>
        <taxon>metagenomes</taxon>
        <taxon>organismal metagenomes</taxon>
    </lineage>
</organism>
<protein>
    <submittedName>
        <fullName evidence="1">Diaminopimelate decarboxylase</fullName>
    </submittedName>
</protein>
<gene>
    <name evidence="1" type="ORF">LEA_06502</name>
</gene>
<name>K1TIF2_9ZZZZ</name>
<dbReference type="AlphaFoldDB" id="K1TIF2"/>
<dbReference type="GO" id="GO:0003824">
    <property type="term" value="F:catalytic activity"/>
    <property type="evidence" value="ECO:0007669"/>
    <property type="project" value="InterPro"/>
</dbReference>